<proteinExistence type="predicted"/>
<dbReference type="Gene3D" id="1.10.287.950">
    <property type="entry name" value="Methyl-accepting chemotaxis protein"/>
    <property type="match status" value="1"/>
</dbReference>
<dbReference type="RefSeq" id="WP_094606914.1">
    <property type="nucleotide sequence ID" value="NZ_CP155573.1"/>
</dbReference>
<reference evidence="1" key="1">
    <citation type="submission" date="2024-05" db="EMBL/GenBank/DDBJ databases">
        <title>Isolation and characterization of Sporomusa carbonis sp. nov., a carboxydotrophic hydrogenogen in the genus of Sporomusa isolated from a charcoal burning pile.</title>
        <authorList>
            <person name="Boeer T."/>
            <person name="Rosenbaum F."/>
            <person name="Eysell L."/>
            <person name="Mueller V."/>
            <person name="Daniel R."/>
            <person name="Poehlein A."/>
        </authorList>
    </citation>
    <scope>NUCLEOTIDE SEQUENCE [LARGE SCALE GENOMIC DNA]</scope>
    <source>
        <strain evidence="1">DSM 10669</strain>
    </source>
</reference>
<organism evidence="1 2">
    <name type="scientific">Sporomusa silvacetica DSM 10669</name>
    <dbReference type="NCBI Taxonomy" id="1123289"/>
    <lineage>
        <taxon>Bacteria</taxon>
        <taxon>Bacillati</taxon>
        <taxon>Bacillota</taxon>
        <taxon>Negativicutes</taxon>
        <taxon>Selenomonadales</taxon>
        <taxon>Sporomusaceae</taxon>
        <taxon>Sporomusa</taxon>
    </lineage>
</organism>
<evidence type="ECO:0000313" key="2">
    <source>
        <dbReference type="Proteomes" id="UP000216752"/>
    </source>
</evidence>
<keyword evidence="2" id="KW-1185">Reference proteome</keyword>
<dbReference type="EMBL" id="CP155573">
    <property type="protein sequence ID" value="XFO68528.1"/>
    <property type="molecule type" value="Genomic_DNA"/>
</dbReference>
<protein>
    <submittedName>
        <fullName evidence="1">Uncharacterized protein</fullName>
    </submittedName>
</protein>
<gene>
    <name evidence="1" type="ORF">SPSIL_047510</name>
</gene>
<evidence type="ECO:0000313" key="1">
    <source>
        <dbReference type="EMBL" id="XFO68528.1"/>
    </source>
</evidence>
<accession>A0ABZ3IST7</accession>
<dbReference type="SUPFAM" id="SSF58104">
    <property type="entry name" value="Methyl-accepting chemotaxis protein (MCP) signaling domain"/>
    <property type="match status" value="1"/>
</dbReference>
<name>A0ABZ3IST7_9FIRM</name>
<dbReference type="Proteomes" id="UP000216752">
    <property type="component" value="Chromosome"/>
</dbReference>
<sequence>MKSIKVKLLVAIITLFVVTLAALAGLNYWQAKKILTKDIEVEITNLVQNSGKEIGMWLAGTVTEMAAIARSPISVSGNLKEVETISREILSQAQTVSAATEEQSASMEEIASSSQNLAELAEQLQNVVSRFKV</sequence>